<name>A0A7U2FBA1_PHANO</name>
<evidence type="ECO:0000313" key="1">
    <source>
        <dbReference type="EMBL" id="QRD02117.1"/>
    </source>
</evidence>
<sequence length="59" mass="6615">MMTYLGETSCVPYYRRASYMSRVAQLTVPLKSISPNSQCVPAMCATILGKFQESLDTFQ</sequence>
<evidence type="ECO:0000313" key="2">
    <source>
        <dbReference type="Proteomes" id="UP000663193"/>
    </source>
</evidence>
<dbReference type="Proteomes" id="UP000663193">
    <property type="component" value="Chromosome 13"/>
</dbReference>
<protein>
    <submittedName>
        <fullName evidence="1">Uncharacterized protein</fullName>
    </submittedName>
</protein>
<organism evidence="1 2">
    <name type="scientific">Phaeosphaeria nodorum (strain SN15 / ATCC MYA-4574 / FGSC 10173)</name>
    <name type="common">Glume blotch fungus</name>
    <name type="synonym">Parastagonospora nodorum</name>
    <dbReference type="NCBI Taxonomy" id="321614"/>
    <lineage>
        <taxon>Eukaryota</taxon>
        <taxon>Fungi</taxon>
        <taxon>Dikarya</taxon>
        <taxon>Ascomycota</taxon>
        <taxon>Pezizomycotina</taxon>
        <taxon>Dothideomycetes</taxon>
        <taxon>Pleosporomycetidae</taxon>
        <taxon>Pleosporales</taxon>
        <taxon>Pleosporineae</taxon>
        <taxon>Phaeosphaeriaceae</taxon>
        <taxon>Parastagonospora</taxon>
    </lineage>
</organism>
<dbReference type="EMBL" id="CP069035">
    <property type="protein sequence ID" value="QRD02117.1"/>
    <property type="molecule type" value="Genomic_DNA"/>
</dbReference>
<proteinExistence type="predicted"/>
<keyword evidence="2" id="KW-1185">Reference proteome</keyword>
<gene>
    <name evidence="1" type="ORF">JI435_417550</name>
</gene>
<dbReference type="AlphaFoldDB" id="A0A7U2FBA1"/>
<dbReference type="VEuPathDB" id="FungiDB:JI435_417550"/>
<accession>A0A7U2FBA1</accession>
<reference evidence="2" key="1">
    <citation type="journal article" date="2021" name="BMC Genomics">
        <title>Chromosome-level genome assembly and manually-curated proteome of model necrotroph Parastagonospora nodorum Sn15 reveals a genome-wide trove of candidate effector homologs, and redundancy of virulence-related functions within an accessory chromosome.</title>
        <authorList>
            <person name="Bertazzoni S."/>
            <person name="Jones D.A.B."/>
            <person name="Phan H.T."/>
            <person name="Tan K.-C."/>
            <person name="Hane J.K."/>
        </authorList>
    </citation>
    <scope>NUCLEOTIDE SEQUENCE [LARGE SCALE GENOMIC DNA]</scope>
    <source>
        <strain evidence="2">SN15 / ATCC MYA-4574 / FGSC 10173)</strain>
    </source>
</reference>